<reference evidence="1" key="2">
    <citation type="submission" date="2019-06" db="EMBL/GenBank/DDBJ databases">
        <title>Genomics analysis of Aphanomyces spp. identifies a new class of oomycete effector associated with host adaptation.</title>
        <authorList>
            <person name="Gaulin E."/>
        </authorList>
    </citation>
    <scope>NUCLEOTIDE SEQUENCE</scope>
    <source>
        <strain evidence="1">CBS 578.67</strain>
    </source>
</reference>
<organism evidence="2 3">
    <name type="scientific">Aphanomyces stellatus</name>
    <dbReference type="NCBI Taxonomy" id="120398"/>
    <lineage>
        <taxon>Eukaryota</taxon>
        <taxon>Sar</taxon>
        <taxon>Stramenopiles</taxon>
        <taxon>Oomycota</taxon>
        <taxon>Saprolegniomycetes</taxon>
        <taxon>Saprolegniales</taxon>
        <taxon>Verrucalvaceae</taxon>
        <taxon>Aphanomyces</taxon>
    </lineage>
</organism>
<evidence type="ECO:0000313" key="3">
    <source>
        <dbReference type="Proteomes" id="UP000332933"/>
    </source>
</evidence>
<dbReference type="EMBL" id="VJMH01005424">
    <property type="protein sequence ID" value="KAF0696168.1"/>
    <property type="molecule type" value="Genomic_DNA"/>
</dbReference>
<dbReference type="EMBL" id="CAADRA010005445">
    <property type="protein sequence ID" value="VFT89902.1"/>
    <property type="molecule type" value="Genomic_DNA"/>
</dbReference>
<dbReference type="OrthoDB" id="101467at2759"/>
<reference evidence="2 3" key="1">
    <citation type="submission" date="2019-03" db="EMBL/GenBank/DDBJ databases">
        <authorList>
            <person name="Gaulin E."/>
            <person name="Dumas B."/>
        </authorList>
    </citation>
    <scope>NUCLEOTIDE SEQUENCE [LARGE SCALE GENOMIC DNA]</scope>
    <source>
        <strain evidence="2">CBS 568.67</strain>
    </source>
</reference>
<gene>
    <name evidence="2" type="primary">Aste57867_13057</name>
    <name evidence="1" type="ORF">As57867_013009</name>
    <name evidence="2" type="ORF">ASTE57867_13057</name>
</gene>
<evidence type="ECO:0000313" key="2">
    <source>
        <dbReference type="EMBL" id="VFT89902.1"/>
    </source>
</evidence>
<dbReference type="Proteomes" id="UP000332933">
    <property type="component" value="Unassembled WGS sequence"/>
</dbReference>
<evidence type="ECO:0000313" key="1">
    <source>
        <dbReference type="EMBL" id="KAF0696168.1"/>
    </source>
</evidence>
<sequence>MTNSAAGNSVLDIEIPEGDLVDYSTGVSQNGGKEELFLKLLEKYFVGLDVSVGKLEDAYAPREAHSLTCSSPYVAVMRVSKAALHVQVAAEQLLGDQHDPTMYDQS</sequence>
<keyword evidence="3" id="KW-1185">Reference proteome</keyword>
<protein>
    <submittedName>
        <fullName evidence="2">Aste57867_13057 protein</fullName>
    </submittedName>
</protein>
<proteinExistence type="predicted"/>
<name>A0A485KX61_9STRA</name>
<dbReference type="AlphaFoldDB" id="A0A485KX61"/>
<accession>A0A485KX61</accession>